<evidence type="ECO:0000256" key="2">
    <source>
        <dbReference type="ARBA" id="ARBA00022729"/>
    </source>
</evidence>
<dbReference type="KEGG" id="atw:C0099_06685"/>
<proteinExistence type="inferred from homology"/>
<dbReference type="GO" id="GO:0055085">
    <property type="term" value="P:transmembrane transport"/>
    <property type="evidence" value="ECO:0007669"/>
    <property type="project" value="InterPro"/>
</dbReference>
<protein>
    <submittedName>
        <fullName evidence="3">Phosphonate ABC transporter</fullName>
    </submittedName>
</protein>
<reference evidence="3 4" key="1">
    <citation type="submission" date="2018-01" db="EMBL/GenBank/DDBJ databases">
        <authorList>
            <person name="Fu G.-Y."/>
        </authorList>
    </citation>
    <scope>NUCLEOTIDE SEQUENCE [LARGE SCALE GENOMIC DNA]</scope>
    <source>
        <strain evidence="3 4">SY39</strain>
    </source>
</reference>
<dbReference type="Proteomes" id="UP000242205">
    <property type="component" value="Chromosome"/>
</dbReference>
<comment type="similarity">
    <text evidence="1">Belongs to the phosphate/phosphite/phosphonate binding protein family.</text>
</comment>
<dbReference type="PANTHER" id="PTHR35841">
    <property type="entry name" value="PHOSPHONATES-BINDING PERIPLASMIC PROTEIN"/>
    <property type="match status" value="1"/>
</dbReference>
<name>A0A2I6S5W7_9RHOO</name>
<keyword evidence="4" id="KW-1185">Reference proteome</keyword>
<evidence type="ECO:0000313" key="4">
    <source>
        <dbReference type="Proteomes" id="UP000242205"/>
    </source>
</evidence>
<accession>A0A2I6S5W7</accession>
<evidence type="ECO:0000313" key="3">
    <source>
        <dbReference type="EMBL" id="AUN94650.1"/>
    </source>
</evidence>
<sequence>MSIRSFGLYINFAATHTPYSERVLQQGHGNCPPGKLVPDPHHRSMKELQIMNRRKFLAVSMASAGALAAPAIVSAAGKPVIKVGLGPQQPTQADTLRVWEPIYNEIAERVGARLQLNVANDWAGIATALSNEQVDLSQMGPWGYVLARNSGNARPICVMLVDGKPVYHAIIVARPGLELPSFPESAKGMSMQMLDVGSTSGWLVPTHYLKSQGIDPKTFFGQYAEGASAAAAQMATAESQVDLATGWDTHRNTMIRNGTIREDSNVVVWKSDPLPNEVVAVRSGLDPDMSAALQKAFVELRDEIRQQLPEPYSGFEATTHEPYAVLETMGRDLGVLRS</sequence>
<dbReference type="GO" id="GO:0043190">
    <property type="term" value="C:ATP-binding cassette (ABC) transporter complex"/>
    <property type="evidence" value="ECO:0007669"/>
    <property type="project" value="InterPro"/>
</dbReference>
<organism evidence="3 4">
    <name type="scientific">Pseudazoarcus pumilus</name>
    <dbReference type="NCBI Taxonomy" id="2067960"/>
    <lineage>
        <taxon>Bacteria</taxon>
        <taxon>Pseudomonadati</taxon>
        <taxon>Pseudomonadota</taxon>
        <taxon>Betaproteobacteria</taxon>
        <taxon>Rhodocyclales</taxon>
        <taxon>Zoogloeaceae</taxon>
        <taxon>Pseudazoarcus</taxon>
    </lineage>
</organism>
<dbReference type="SUPFAM" id="SSF53850">
    <property type="entry name" value="Periplasmic binding protein-like II"/>
    <property type="match status" value="1"/>
</dbReference>
<dbReference type="Gene3D" id="3.40.190.10">
    <property type="entry name" value="Periplasmic binding protein-like II"/>
    <property type="match status" value="2"/>
</dbReference>
<dbReference type="NCBIfam" id="TIGR01098">
    <property type="entry name" value="3A0109s03R"/>
    <property type="match status" value="1"/>
</dbReference>
<dbReference type="EMBL" id="CP025682">
    <property type="protein sequence ID" value="AUN94650.1"/>
    <property type="molecule type" value="Genomic_DNA"/>
</dbReference>
<dbReference type="OrthoDB" id="5318791at2"/>
<dbReference type="PANTHER" id="PTHR35841:SF1">
    <property type="entry name" value="PHOSPHONATES-BINDING PERIPLASMIC PROTEIN"/>
    <property type="match status" value="1"/>
</dbReference>
<dbReference type="Pfam" id="PF12974">
    <property type="entry name" value="Phosphonate-bd"/>
    <property type="match status" value="1"/>
</dbReference>
<gene>
    <name evidence="3" type="ORF">C0099_06685</name>
</gene>
<keyword evidence="2" id="KW-0732">Signal</keyword>
<evidence type="ECO:0000256" key="1">
    <source>
        <dbReference type="ARBA" id="ARBA00007162"/>
    </source>
</evidence>
<dbReference type="InterPro" id="IPR005770">
    <property type="entry name" value="PhnD"/>
</dbReference>
<dbReference type="AlphaFoldDB" id="A0A2I6S5W7"/>